<keyword evidence="2" id="KW-1185">Reference proteome</keyword>
<dbReference type="AlphaFoldDB" id="A0A7Y9L906"/>
<gene>
    <name evidence="1" type="ORF">BKA15_002638</name>
</gene>
<dbReference type="InterPro" id="IPR008775">
    <property type="entry name" value="Phytyl_CoA_dOase-like"/>
</dbReference>
<dbReference type="EMBL" id="JACCBU010000001">
    <property type="protein sequence ID" value="NYE71309.1"/>
    <property type="molecule type" value="Genomic_DNA"/>
</dbReference>
<dbReference type="GO" id="GO:0016706">
    <property type="term" value="F:2-oxoglutarate-dependent dioxygenase activity"/>
    <property type="evidence" value="ECO:0007669"/>
    <property type="project" value="UniProtKB-ARBA"/>
</dbReference>
<evidence type="ECO:0000313" key="1">
    <source>
        <dbReference type="EMBL" id="NYE71309.1"/>
    </source>
</evidence>
<dbReference type="Gene3D" id="2.60.120.620">
    <property type="entry name" value="q2cbj1_9rhob like domain"/>
    <property type="match status" value="1"/>
</dbReference>
<protein>
    <recommendedName>
        <fullName evidence="3">Phytanoyl-CoA dioxygenase (PhyH)</fullName>
    </recommendedName>
</protein>
<name>A0A7Y9L906_9ACTN</name>
<reference evidence="1 2" key="1">
    <citation type="submission" date="2020-07" db="EMBL/GenBank/DDBJ databases">
        <title>Sequencing the genomes of 1000 actinobacteria strains.</title>
        <authorList>
            <person name="Klenk H.-P."/>
        </authorList>
    </citation>
    <scope>NUCLEOTIDE SEQUENCE [LARGE SCALE GENOMIC DNA]</scope>
    <source>
        <strain evidence="1 2">DSM 22083</strain>
    </source>
</reference>
<dbReference type="PANTHER" id="PTHR20883:SF48">
    <property type="entry name" value="ECTOINE DIOXYGENASE"/>
    <property type="match status" value="1"/>
</dbReference>
<dbReference type="PANTHER" id="PTHR20883">
    <property type="entry name" value="PHYTANOYL-COA DIOXYGENASE DOMAIN CONTAINING 1"/>
    <property type="match status" value="1"/>
</dbReference>
<comment type="caution">
    <text evidence="1">The sequence shown here is derived from an EMBL/GenBank/DDBJ whole genome shotgun (WGS) entry which is preliminary data.</text>
</comment>
<dbReference type="GO" id="GO:0005506">
    <property type="term" value="F:iron ion binding"/>
    <property type="evidence" value="ECO:0007669"/>
    <property type="project" value="UniProtKB-ARBA"/>
</dbReference>
<accession>A0A7Y9L906</accession>
<dbReference type="RefSeq" id="WP_179751363.1">
    <property type="nucleotide sequence ID" value="NZ_JACCBU010000001.1"/>
</dbReference>
<dbReference type="Pfam" id="PF05721">
    <property type="entry name" value="PhyH"/>
    <property type="match status" value="1"/>
</dbReference>
<dbReference type="Proteomes" id="UP000569914">
    <property type="component" value="Unassembled WGS sequence"/>
</dbReference>
<evidence type="ECO:0008006" key="3">
    <source>
        <dbReference type="Google" id="ProtNLM"/>
    </source>
</evidence>
<dbReference type="SUPFAM" id="SSF51197">
    <property type="entry name" value="Clavaminate synthase-like"/>
    <property type="match status" value="1"/>
</dbReference>
<proteinExistence type="predicted"/>
<evidence type="ECO:0000313" key="2">
    <source>
        <dbReference type="Proteomes" id="UP000569914"/>
    </source>
</evidence>
<sequence>MITDDQRDEFRRTGLLRLPGAIDRSATVPMVNRIWDHLGRAHGLTRDRPETWTIDRPTGLRAITGRPEFRALGSPAIKSALDGLLGAGRWTPPRRWGRLLITFPGTADHPWTVPKGVWHNDFTPLTGTPDPRAVQLFMILDDLAPGGGGTLVLTGSHRLVGPLIRDTEDGPHPRRLRERLGRDRWLRELWRPELDESAPERIRRFMIDGGSIGGVRLRVAEVTGAAGDAYLMHCDTFHCIAPNRGAVPRFMATTMIGHDRDQEPASRPRTE</sequence>
<organism evidence="1 2">
    <name type="scientific">Microlunatus parietis</name>
    <dbReference type="NCBI Taxonomy" id="682979"/>
    <lineage>
        <taxon>Bacteria</taxon>
        <taxon>Bacillati</taxon>
        <taxon>Actinomycetota</taxon>
        <taxon>Actinomycetes</taxon>
        <taxon>Propionibacteriales</taxon>
        <taxon>Propionibacteriaceae</taxon>
        <taxon>Microlunatus</taxon>
    </lineage>
</organism>